<accession>A0A2P5WY89</accession>
<dbReference type="EMBL" id="KZ666135">
    <property type="protein sequence ID" value="PPR96055.1"/>
    <property type="molecule type" value="Genomic_DNA"/>
</dbReference>
<dbReference type="Proteomes" id="UP000239757">
    <property type="component" value="Unassembled WGS sequence"/>
</dbReference>
<evidence type="ECO:0000313" key="1">
    <source>
        <dbReference type="EMBL" id="PPR96055.1"/>
    </source>
</evidence>
<organism evidence="1 2">
    <name type="scientific">Gossypium barbadense</name>
    <name type="common">Sea Island cotton</name>
    <name type="synonym">Hibiscus barbadensis</name>
    <dbReference type="NCBI Taxonomy" id="3634"/>
    <lineage>
        <taxon>Eukaryota</taxon>
        <taxon>Viridiplantae</taxon>
        <taxon>Streptophyta</taxon>
        <taxon>Embryophyta</taxon>
        <taxon>Tracheophyta</taxon>
        <taxon>Spermatophyta</taxon>
        <taxon>Magnoliopsida</taxon>
        <taxon>eudicotyledons</taxon>
        <taxon>Gunneridae</taxon>
        <taxon>Pentapetalae</taxon>
        <taxon>rosids</taxon>
        <taxon>malvids</taxon>
        <taxon>Malvales</taxon>
        <taxon>Malvaceae</taxon>
        <taxon>Malvoideae</taxon>
        <taxon>Gossypium</taxon>
    </lineage>
</organism>
<dbReference type="InterPro" id="IPR036691">
    <property type="entry name" value="Endo/exonu/phosph_ase_sf"/>
</dbReference>
<name>A0A2P5WY89_GOSBA</name>
<reference evidence="1 2" key="1">
    <citation type="submission" date="2015-01" db="EMBL/GenBank/DDBJ databases">
        <title>Genome of allotetraploid Gossypium barbadense reveals genomic plasticity and fiber elongation in cotton evolution.</title>
        <authorList>
            <person name="Chen X."/>
            <person name="Liu X."/>
            <person name="Zhao B."/>
            <person name="Zheng H."/>
            <person name="Hu Y."/>
            <person name="Lu G."/>
            <person name="Yang C."/>
            <person name="Chen J."/>
            <person name="Shan C."/>
            <person name="Zhang L."/>
            <person name="Zhou Y."/>
            <person name="Wang L."/>
            <person name="Guo W."/>
            <person name="Bai Y."/>
            <person name="Ruan J."/>
            <person name="Shangguan X."/>
            <person name="Mao Y."/>
            <person name="Jiang J."/>
            <person name="Zhu Y."/>
            <person name="Lei J."/>
            <person name="Kang H."/>
            <person name="Chen S."/>
            <person name="He X."/>
            <person name="Wang R."/>
            <person name="Wang Y."/>
            <person name="Chen J."/>
            <person name="Wang L."/>
            <person name="Yu S."/>
            <person name="Wang B."/>
            <person name="Wei J."/>
            <person name="Song S."/>
            <person name="Lu X."/>
            <person name="Gao Z."/>
            <person name="Gu W."/>
            <person name="Deng X."/>
            <person name="Ma D."/>
            <person name="Wang S."/>
            <person name="Liang W."/>
            <person name="Fang L."/>
            <person name="Cai C."/>
            <person name="Zhu X."/>
            <person name="Zhou B."/>
            <person name="Zhang Y."/>
            <person name="Chen Z."/>
            <person name="Xu S."/>
            <person name="Zhu R."/>
            <person name="Wang S."/>
            <person name="Zhang T."/>
            <person name="Zhao G."/>
        </authorList>
    </citation>
    <scope>NUCLEOTIDE SEQUENCE [LARGE SCALE GENOMIC DNA]</scope>
    <source>
        <strain evidence="2">cv. Xinhai21</strain>
        <tissue evidence="1">Leaf</tissue>
    </source>
</reference>
<gene>
    <name evidence="1" type="ORF">GOBAR_AA24617</name>
</gene>
<proteinExistence type="predicted"/>
<sequence>MDGCMVVSARGKSGGLAIMWKEGTHVELKNYFKNHIDSLIHMDNGDPVRFTGFYGNVDSNNRRSSLDMLKRVGSTVKETWIIERDFSVILNDSKKEGGRRKPRALLDEFRDFVDELSLFDLKTDKGWHTWVNNREINAMVKERFDRFMISVTEVANFPFIEIKEIRQSSSDHDAICLNTIGRKPKEGARDQRHGFRYDICCSKEKDANENVKKAWNDNTMNILDKMELVGSNLGPWQYDQFYKMRNQMVVLK</sequence>
<protein>
    <recommendedName>
        <fullName evidence="3">Endonuclease/exonuclease/phosphatase domain-containing protein</fullName>
    </recommendedName>
</protein>
<dbReference type="OrthoDB" id="1729225at2759"/>
<dbReference type="Gene3D" id="3.60.10.10">
    <property type="entry name" value="Endonuclease/exonuclease/phosphatase"/>
    <property type="match status" value="1"/>
</dbReference>
<dbReference type="SUPFAM" id="SSF56219">
    <property type="entry name" value="DNase I-like"/>
    <property type="match status" value="1"/>
</dbReference>
<evidence type="ECO:0008006" key="3">
    <source>
        <dbReference type="Google" id="ProtNLM"/>
    </source>
</evidence>
<dbReference type="AlphaFoldDB" id="A0A2P5WY89"/>
<dbReference type="PANTHER" id="PTHR33710:SF64">
    <property type="entry name" value="ENDONUCLEASE_EXONUCLEASE_PHOSPHATASE DOMAIN-CONTAINING PROTEIN"/>
    <property type="match status" value="1"/>
</dbReference>
<evidence type="ECO:0000313" key="2">
    <source>
        <dbReference type="Proteomes" id="UP000239757"/>
    </source>
</evidence>
<dbReference type="PANTHER" id="PTHR33710">
    <property type="entry name" value="BNAC02G09200D PROTEIN"/>
    <property type="match status" value="1"/>
</dbReference>